<evidence type="ECO:0000313" key="2">
    <source>
        <dbReference type="Proteomes" id="UP001164549"/>
    </source>
</evidence>
<evidence type="ECO:0000313" key="1">
    <source>
        <dbReference type="EMBL" id="UYA98697.1"/>
    </source>
</evidence>
<dbReference type="EMBL" id="ON932079">
    <property type="protein sequence ID" value="UYA98697.1"/>
    <property type="molecule type" value="Genomic_DNA"/>
</dbReference>
<sequence>MADVITHAYVGVEYRRVALAEYGVGDMAPPDPDHIVAPIERSPDLGAAPRTDNAPIPALEDEVDGWRMPTFLDDYYYRVHVRPGVIELGNLLSSQTRQVEVWNAHMEGKLLSSVDSIGLDGIDLAEPEPAPTTFASLEARIYTLSISTNGAPVIDGYFEFVFPDEAPDLHVTGRRVVVWPFVPQTRFRESLEWMTDVLRAYSAEQRLALRVAPRQSLQHDYQLTPYQYSRAKAIATQWAHRVYGAPVWAEATRLGDVVSGSTSLDFDTSNADYREDDIVLVWESDEKFVAAETTTVSPGSIGLKLPLDQSYFNAYVMPMRFARTLNGTEFRRDAHDIVLARMNFLVTNNVDLGGDIGLPVYRDVQVMTDRSVVLSDMSERILRAVDVFDNGSGPIAVDQVRAYPERTEMLSMDALDRASAWRMRRWLHSRRGKQRSFWIPSWNPDLIILEDVGSTSSSLTVRPIGYPLYYGVTDIMVELADGTRIFAHVLSGSTDPDGNEVLSLDGPIGTAFAAANVAICCFMKHVRLDADRADIQHSYAGRASTSVAVTEVPEGE</sequence>
<reference evidence="1" key="1">
    <citation type="submission" date="2022-07" db="EMBL/GenBank/DDBJ databases">
        <title>Comparative analysis of new lytic phages for the biological control of phytopathogenic Xanthomonas spp.</title>
        <authorList>
            <person name="Domingo-Calap M.L."/>
            <person name="Bernabeu-Gimeno M."/>
            <person name="Aure C.M."/>
            <person name="Marco-Noales E."/>
            <person name="Domingo-Calap P."/>
        </authorList>
    </citation>
    <scope>NUCLEOTIDE SEQUENCE</scope>
</reference>
<protein>
    <submittedName>
        <fullName evidence="1">Virion structural protein</fullName>
    </submittedName>
</protein>
<proteinExistence type="predicted"/>
<dbReference type="Proteomes" id="UP001164549">
    <property type="component" value="Segment"/>
</dbReference>
<organism evidence="1 2">
    <name type="scientific">Xanthomonas phage vB_Xar_IVIA-DoCa5</name>
    <dbReference type="NCBI Taxonomy" id="2975532"/>
    <lineage>
        <taxon>Viruses</taxon>
        <taxon>Duplodnaviria</taxon>
        <taxon>Heunggongvirae</taxon>
        <taxon>Uroviricota</taxon>
        <taxon>Caudoviricetes</taxon>
        <taxon>Mesyanzhinovviridae</taxon>
        <taxon>Bradleyvirinae</taxon>
        <taxon>Docaquintavirus</taxon>
        <taxon>Docaquintavirus doca5</taxon>
    </lineage>
</organism>
<accession>A0A9X9JMU7</accession>
<keyword evidence="2" id="KW-1185">Reference proteome</keyword>
<gene>
    <name evidence="1" type="ORF">IVIADoCa5_27</name>
</gene>
<name>A0A9X9JMU7_9CAUD</name>